<keyword evidence="4" id="KW-1185">Reference proteome</keyword>
<protein>
    <recommendedName>
        <fullName evidence="5">TAXI family TRAP transporter solute-binding subunit</fullName>
    </recommendedName>
</protein>
<dbReference type="Pfam" id="PF16868">
    <property type="entry name" value="NMT1_3"/>
    <property type="match status" value="1"/>
</dbReference>
<feature type="chain" id="PRO_5045035939" description="TAXI family TRAP transporter solute-binding subunit" evidence="2">
    <location>
        <begin position="33"/>
        <end position="403"/>
    </location>
</feature>
<evidence type="ECO:0000313" key="3">
    <source>
        <dbReference type="EMBL" id="GAA0568787.1"/>
    </source>
</evidence>
<feature type="region of interest" description="Disordered" evidence="1">
    <location>
        <begin position="381"/>
        <end position="403"/>
    </location>
</feature>
<evidence type="ECO:0008006" key="5">
    <source>
        <dbReference type="Google" id="ProtNLM"/>
    </source>
</evidence>
<evidence type="ECO:0000256" key="1">
    <source>
        <dbReference type="SAM" id="MobiDB-lite"/>
    </source>
</evidence>
<feature type="compositionally biased region" description="Pro residues" evidence="1">
    <location>
        <begin position="386"/>
        <end position="403"/>
    </location>
</feature>
<keyword evidence="2" id="KW-0732">Signal</keyword>
<proteinExistence type="predicted"/>
<evidence type="ECO:0000313" key="4">
    <source>
        <dbReference type="Proteomes" id="UP001501588"/>
    </source>
</evidence>
<name>A0ABN1EKW4_9PROT</name>
<feature type="signal peptide" evidence="2">
    <location>
        <begin position="1"/>
        <end position="32"/>
    </location>
</feature>
<sequence length="403" mass="42388">MAQYPSAAALRRAAGASLLAVALLAPAGQARAADTENKAAGAEAESPAPAQAPARLPPSPAARPPAAPRDEPPSDTAPSPRDTAAQPAAPTPAPAPAAARDDGPRRPRFCAGIRAGNYTFAAERIAERARSDGLDLEVVHTAGAAENLRRLSAGECDFGLSQSDLFDLRSAEEPEAVRGIAPFKRVYTEYVHVLCPIASGLTGTAQFGPNTRLITGAEGSGTSETWRAFRAAVPRLDGVQRIPDPVNLVAVNRVKDGRDVCMLWVSGLNSSDIQGANAMSANTPDKRRTMRLISVNEPVLRAARGGDGRPMYRFEPIRARFGSYDNLIDPVRDPESRALRPGSVVVPVVDAIIFAREGALSALPNKGSELVKAAEEAGPAIWARVSPPPPQQRAEAPPPSGRR</sequence>
<feature type="region of interest" description="Disordered" evidence="1">
    <location>
        <begin position="27"/>
        <end position="108"/>
    </location>
</feature>
<dbReference type="Gene3D" id="3.40.190.10">
    <property type="entry name" value="Periplasmic binding protein-like II"/>
    <property type="match status" value="1"/>
</dbReference>
<accession>A0ABN1EKW4</accession>
<dbReference type="SUPFAM" id="SSF53850">
    <property type="entry name" value="Periplasmic binding protein-like II"/>
    <property type="match status" value="1"/>
</dbReference>
<evidence type="ECO:0000256" key="2">
    <source>
        <dbReference type="SAM" id="SignalP"/>
    </source>
</evidence>
<comment type="caution">
    <text evidence="3">The sequence shown here is derived from an EMBL/GenBank/DDBJ whole genome shotgun (WGS) entry which is preliminary data.</text>
</comment>
<dbReference type="RefSeq" id="WP_343893436.1">
    <property type="nucleotide sequence ID" value="NZ_BAAAFZ010000006.1"/>
</dbReference>
<dbReference type="InterPro" id="IPR011852">
    <property type="entry name" value="TRAP_TAXI"/>
</dbReference>
<feature type="compositionally biased region" description="Low complexity" evidence="1">
    <location>
        <begin position="39"/>
        <end position="54"/>
    </location>
</feature>
<dbReference type="Proteomes" id="UP001501588">
    <property type="component" value="Unassembled WGS sequence"/>
</dbReference>
<reference evidence="3 4" key="1">
    <citation type="journal article" date="2019" name="Int. J. Syst. Evol. Microbiol.">
        <title>The Global Catalogue of Microorganisms (GCM) 10K type strain sequencing project: providing services to taxonomists for standard genome sequencing and annotation.</title>
        <authorList>
            <consortium name="The Broad Institute Genomics Platform"/>
            <consortium name="The Broad Institute Genome Sequencing Center for Infectious Disease"/>
            <person name="Wu L."/>
            <person name="Ma J."/>
        </authorList>
    </citation>
    <scope>NUCLEOTIDE SEQUENCE [LARGE SCALE GENOMIC DNA]</scope>
    <source>
        <strain evidence="3 4">JCM 9933</strain>
    </source>
</reference>
<dbReference type="EMBL" id="BAAAFZ010000006">
    <property type="protein sequence ID" value="GAA0568787.1"/>
    <property type="molecule type" value="Genomic_DNA"/>
</dbReference>
<feature type="compositionally biased region" description="Pro residues" evidence="1">
    <location>
        <begin position="55"/>
        <end position="67"/>
    </location>
</feature>
<organism evidence="3 4">
    <name type="scientific">Craurococcus roseus</name>
    <dbReference type="NCBI Taxonomy" id="77585"/>
    <lineage>
        <taxon>Bacteria</taxon>
        <taxon>Pseudomonadati</taxon>
        <taxon>Pseudomonadota</taxon>
        <taxon>Alphaproteobacteria</taxon>
        <taxon>Acetobacterales</taxon>
        <taxon>Acetobacteraceae</taxon>
        <taxon>Craurococcus</taxon>
    </lineage>
</organism>
<gene>
    <name evidence="3" type="ORF">GCM10009416_03790</name>
</gene>